<dbReference type="Proteomes" id="UP000029033">
    <property type="component" value="Unassembled WGS sequence"/>
</dbReference>
<feature type="region of interest" description="Disordered" evidence="1">
    <location>
        <begin position="142"/>
        <end position="164"/>
    </location>
</feature>
<name>A0A087DDY8_9BIFI</name>
<dbReference type="AlphaFoldDB" id="A0A087DDY8"/>
<feature type="region of interest" description="Disordered" evidence="1">
    <location>
        <begin position="25"/>
        <end position="49"/>
    </location>
</feature>
<accession>A0A087DDY8</accession>
<feature type="compositionally biased region" description="Basic and acidic residues" evidence="1">
    <location>
        <begin position="191"/>
        <end position="201"/>
    </location>
</feature>
<feature type="compositionally biased region" description="Basic residues" evidence="1">
    <location>
        <begin position="149"/>
        <end position="164"/>
    </location>
</feature>
<dbReference type="EMBL" id="JGZO01000012">
    <property type="protein sequence ID" value="KFI93738.1"/>
    <property type="molecule type" value="Genomic_DNA"/>
</dbReference>
<keyword evidence="2" id="KW-1133">Transmembrane helix</keyword>
<proteinExistence type="predicted"/>
<keyword evidence="2" id="KW-0812">Transmembrane</keyword>
<keyword evidence="4" id="KW-1185">Reference proteome</keyword>
<feature type="transmembrane region" description="Helical" evidence="2">
    <location>
        <begin position="68"/>
        <end position="90"/>
    </location>
</feature>
<evidence type="ECO:0000256" key="2">
    <source>
        <dbReference type="SAM" id="Phobius"/>
    </source>
</evidence>
<evidence type="ECO:0000313" key="4">
    <source>
        <dbReference type="Proteomes" id="UP000029033"/>
    </source>
</evidence>
<dbReference type="STRING" id="158787.BSCA_0232"/>
<evidence type="ECO:0000313" key="3">
    <source>
        <dbReference type="EMBL" id="KFI93738.1"/>
    </source>
</evidence>
<dbReference type="eggNOG" id="COG4209">
    <property type="taxonomic scope" value="Bacteria"/>
</dbReference>
<feature type="region of interest" description="Disordered" evidence="1">
    <location>
        <begin position="191"/>
        <end position="254"/>
    </location>
</feature>
<gene>
    <name evidence="3" type="ORF">BSCA_0232</name>
</gene>
<protein>
    <submittedName>
        <fullName evidence="3">Uncharacterized protein</fullName>
    </submittedName>
</protein>
<feature type="compositionally biased region" description="Basic residues" evidence="1">
    <location>
        <begin position="232"/>
        <end position="243"/>
    </location>
</feature>
<reference evidence="3 4" key="1">
    <citation type="submission" date="2014-03" db="EMBL/GenBank/DDBJ databases">
        <title>Genomics of Bifidobacteria.</title>
        <authorList>
            <person name="Ventura M."/>
            <person name="Milani C."/>
            <person name="Lugli G.A."/>
        </authorList>
    </citation>
    <scope>NUCLEOTIDE SEQUENCE [LARGE SCALE GENOMIC DNA]</scope>
    <source>
        <strain evidence="3 4">LMG 21589</strain>
    </source>
</reference>
<sequence length="309" mass="34667">MNYRMYARQRLDVMSEAISDKSAVAPSGVTHDASRGAAKPSKTAGAKRSAAHRSTLPFGAYLKRTWQLYAMIIPAMVIVAIFSYGPMWGIQLAFRDYSFSKGIAGGRIDAGRQAGPVAGRRLRHRDRRRVWRGERRYAHWSGHSGCGTHTRHRPGPVRRHAGHRRMGDRVYGSGWRGGLAACGGCEACRDSDGRNGRDHRPQRGPLCGVPSGVHAVHRQPHRSRRGDDRPCAARRRGRGHGDRRRGEHPAARRRHRIVGRLHVLRQCRCRRFQDRRVPHLACGRSVQRFVSTAAHYGGPRPTRHQPGDP</sequence>
<feature type="compositionally biased region" description="Basic residues" evidence="1">
    <location>
        <begin position="215"/>
        <end position="224"/>
    </location>
</feature>
<keyword evidence="2" id="KW-0472">Membrane</keyword>
<evidence type="ECO:0000256" key="1">
    <source>
        <dbReference type="SAM" id="MobiDB-lite"/>
    </source>
</evidence>
<organism evidence="3 4">
    <name type="scientific">Bifidobacterium scardovii</name>
    <dbReference type="NCBI Taxonomy" id="158787"/>
    <lineage>
        <taxon>Bacteria</taxon>
        <taxon>Bacillati</taxon>
        <taxon>Actinomycetota</taxon>
        <taxon>Actinomycetes</taxon>
        <taxon>Bifidobacteriales</taxon>
        <taxon>Bifidobacteriaceae</taxon>
        <taxon>Bifidobacterium</taxon>
    </lineage>
</organism>
<comment type="caution">
    <text evidence="3">The sequence shown here is derived from an EMBL/GenBank/DDBJ whole genome shotgun (WGS) entry which is preliminary data.</text>
</comment>